<dbReference type="AlphaFoldDB" id="A0A388M7X9"/>
<accession>A0A388M7X9</accession>
<sequence length="157" mass="16977">MAMLVYKNGAFVREDIRDKCAGCSWESFSQKLDQTPPLNDGCLGFYYKDPEITPAVSDSASLGAALRAAHGWLCKEQEVLPFVSAAEEEADGKAPEQGANNFLPFSVLIKHAAPDSAIGLQLAATAGGQEMHESYGRLMRVRQSLEAKIICEAGRRA</sequence>
<name>A0A388M7X9_CHABU</name>
<dbReference type="Gene3D" id="3.30.420.40">
    <property type="match status" value="1"/>
</dbReference>
<reference evidence="1 2" key="1">
    <citation type="journal article" date="2018" name="Cell">
        <title>The Chara Genome: Secondary Complexity and Implications for Plant Terrestrialization.</title>
        <authorList>
            <person name="Nishiyama T."/>
            <person name="Sakayama H."/>
            <person name="Vries J.D."/>
            <person name="Buschmann H."/>
            <person name="Saint-Marcoux D."/>
            <person name="Ullrich K.K."/>
            <person name="Haas F.B."/>
            <person name="Vanderstraeten L."/>
            <person name="Becker D."/>
            <person name="Lang D."/>
            <person name="Vosolsobe S."/>
            <person name="Rombauts S."/>
            <person name="Wilhelmsson P.K.I."/>
            <person name="Janitza P."/>
            <person name="Kern R."/>
            <person name="Heyl A."/>
            <person name="Rumpler F."/>
            <person name="Villalobos L.I.A.C."/>
            <person name="Clay J.M."/>
            <person name="Skokan R."/>
            <person name="Toyoda A."/>
            <person name="Suzuki Y."/>
            <person name="Kagoshima H."/>
            <person name="Schijlen E."/>
            <person name="Tajeshwar N."/>
            <person name="Catarino B."/>
            <person name="Hetherington A.J."/>
            <person name="Saltykova A."/>
            <person name="Bonnot C."/>
            <person name="Breuninger H."/>
            <person name="Symeonidi A."/>
            <person name="Radhakrishnan G.V."/>
            <person name="Van Nieuwerburgh F."/>
            <person name="Deforce D."/>
            <person name="Chang C."/>
            <person name="Karol K.G."/>
            <person name="Hedrich R."/>
            <person name="Ulvskov P."/>
            <person name="Glockner G."/>
            <person name="Delwiche C.F."/>
            <person name="Petrasek J."/>
            <person name="Van de Peer Y."/>
            <person name="Friml J."/>
            <person name="Beilby M."/>
            <person name="Dolan L."/>
            <person name="Kohara Y."/>
            <person name="Sugano S."/>
            <person name="Fujiyama A."/>
            <person name="Delaux P.-M."/>
            <person name="Quint M."/>
            <person name="TheiBen G."/>
            <person name="Hagemann M."/>
            <person name="Harholt J."/>
            <person name="Dunand C."/>
            <person name="Zachgo S."/>
            <person name="Langdale J."/>
            <person name="Maumus F."/>
            <person name="Straeten D.V.D."/>
            <person name="Gould S.B."/>
            <person name="Rensing S.A."/>
        </authorList>
    </citation>
    <scope>NUCLEOTIDE SEQUENCE [LARGE SCALE GENOMIC DNA]</scope>
    <source>
        <strain evidence="1 2">S276</strain>
    </source>
</reference>
<evidence type="ECO:0000313" key="2">
    <source>
        <dbReference type="Proteomes" id="UP000265515"/>
    </source>
</evidence>
<proteinExistence type="predicted"/>
<dbReference type="EMBL" id="BFEA01000824">
    <property type="protein sequence ID" value="GBG90593.1"/>
    <property type="molecule type" value="Genomic_DNA"/>
</dbReference>
<gene>
    <name evidence="1" type="ORF">CBR_g50937</name>
</gene>
<dbReference type="Gramene" id="GBG90593">
    <property type="protein sequence ID" value="GBG90593"/>
    <property type="gene ID" value="CBR_g50937"/>
</dbReference>
<protein>
    <submittedName>
        <fullName evidence="1">Uncharacterized protein</fullName>
    </submittedName>
</protein>
<keyword evidence="2" id="KW-1185">Reference proteome</keyword>
<organism evidence="1 2">
    <name type="scientific">Chara braunii</name>
    <name type="common">Braun's stonewort</name>
    <dbReference type="NCBI Taxonomy" id="69332"/>
    <lineage>
        <taxon>Eukaryota</taxon>
        <taxon>Viridiplantae</taxon>
        <taxon>Streptophyta</taxon>
        <taxon>Charophyceae</taxon>
        <taxon>Charales</taxon>
        <taxon>Characeae</taxon>
        <taxon>Chara</taxon>
    </lineage>
</organism>
<dbReference type="OrthoDB" id="1728974at2759"/>
<dbReference type="Proteomes" id="UP000265515">
    <property type="component" value="Unassembled WGS sequence"/>
</dbReference>
<comment type="caution">
    <text evidence="1">The sequence shown here is derived from an EMBL/GenBank/DDBJ whole genome shotgun (WGS) entry which is preliminary data.</text>
</comment>
<evidence type="ECO:0000313" key="1">
    <source>
        <dbReference type="EMBL" id="GBG90593.1"/>
    </source>
</evidence>